<organism evidence="2 3">
    <name type="scientific">Sphaerotilus montanus</name>
    <dbReference type="NCBI Taxonomy" id="522889"/>
    <lineage>
        <taxon>Bacteria</taxon>
        <taxon>Pseudomonadati</taxon>
        <taxon>Pseudomonadota</taxon>
        <taxon>Betaproteobacteria</taxon>
        <taxon>Burkholderiales</taxon>
        <taxon>Sphaerotilaceae</taxon>
        <taxon>Sphaerotilus</taxon>
    </lineage>
</organism>
<comment type="caution">
    <text evidence="2">The sequence shown here is derived from an EMBL/GenBank/DDBJ whole genome shotgun (WGS) entry which is preliminary data.</text>
</comment>
<name>A0A7Y9QYH3_9BURK</name>
<protein>
    <submittedName>
        <fullName evidence="2">Uncharacterized protein</fullName>
    </submittedName>
</protein>
<evidence type="ECO:0000313" key="2">
    <source>
        <dbReference type="EMBL" id="NYG32959.1"/>
    </source>
</evidence>
<gene>
    <name evidence="2" type="ORF">BDD16_001945</name>
</gene>
<dbReference type="AlphaFoldDB" id="A0A7Y9QYH3"/>
<feature type="chain" id="PRO_5030867966" evidence="1">
    <location>
        <begin position="23"/>
        <end position="37"/>
    </location>
</feature>
<keyword evidence="3" id="KW-1185">Reference proteome</keyword>
<sequence length="37" mass="4032">MKFRWSEWLTAAALVLAFSAFAAAEASEQASVDVEVQ</sequence>
<feature type="signal peptide" evidence="1">
    <location>
        <begin position="1"/>
        <end position="22"/>
    </location>
</feature>
<keyword evidence="1" id="KW-0732">Signal</keyword>
<evidence type="ECO:0000313" key="3">
    <source>
        <dbReference type="Proteomes" id="UP000518288"/>
    </source>
</evidence>
<evidence type="ECO:0000256" key="1">
    <source>
        <dbReference type="SAM" id="SignalP"/>
    </source>
</evidence>
<proteinExistence type="predicted"/>
<accession>A0A7Y9QYH3</accession>
<dbReference type="Proteomes" id="UP000518288">
    <property type="component" value="Unassembled WGS sequence"/>
</dbReference>
<reference evidence="2 3" key="1">
    <citation type="submission" date="2020-07" db="EMBL/GenBank/DDBJ databases">
        <title>Genomic Encyclopedia of Archaeal and Bacterial Type Strains, Phase II (KMG-II): from individual species to whole genera.</title>
        <authorList>
            <person name="Goeker M."/>
        </authorList>
    </citation>
    <scope>NUCLEOTIDE SEQUENCE [LARGE SCALE GENOMIC DNA]</scope>
    <source>
        <strain evidence="2 3">DSM 21226</strain>
    </source>
</reference>
<dbReference type="EMBL" id="JACCFH010000001">
    <property type="protein sequence ID" value="NYG32959.1"/>
    <property type="molecule type" value="Genomic_DNA"/>
</dbReference>